<dbReference type="EMBL" id="JACJSI010000082">
    <property type="protein sequence ID" value="MBD2533117.1"/>
    <property type="molecule type" value="Genomic_DNA"/>
</dbReference>
<dbReference type="RefSeq" id="WP_190943707.1">
    <property type="nucleotide sequence ID" value="NZ_JACJSI010000082.1"/>
</dbReference>
<dbReference type="Proteomes" id="UP000623440">
    <property type="component" value="Unassembled WGS sequence"/>
</dbReference>
<name>A0ABR8DUI9_9NOSO</name>
<keyword evidence="3" id="KW-1185">Reference proteome</keyword>
<sequence>MKINWFSPLSPAKSGIAEYTSQLIPTLQKYAEIVLWTDQQHWISSLEKYATVRHYDLDNTPWVEINQADLNVYNIGNNSDFHFAIWQISCQCPGLVVLHDVRLQHFFASIYLHREQKSNRDAYLFQMKKYYGFQGEQAVVKFSSGNISTEYMAELYPLTFLALENAVGVVTHTKADFQTIKQEKRWFVGYAPLPYMSEWKANSQSKKKKAPYRLIVFGYLGPNRGLDFLFNALSSFSEKNQFFLDIYGQVWNKNYIEQQIKLLGLSNIVKIHGFVADAELDLALQNANLAINLRYPTMGEASLSQLRIWSHALPSLVTQVGWYAEQSEDTVAFVRPNYEIDDIQKHLKSFLANPKYFTKMGKNGQKILRQEHNPEIYAQAIVSFGQKIQRYRRSVAAYQLIDQVGEELSNWMDYKTLDIQIEKIAQAIHFISN</sequence>
<organism evidence="2 3">
    <name type="scientific">Nostoc flagelliforme FACHB-838</name>
    <dbReference type="NCBI Taxonomy" id="2692904"/>
    <lineage>
        <taxon>Bacteria</taxon>
        <taxon>Bacillati</taxon>
        <taxon>Cyanobacteriota</taxon>
        <taxon>Cyanophyceae</taxon>
        <taxon>Nostocales</taxon>
        <taxon>Nostocaceae</taxon>
        <taxon>Nostoc</taxon>
    </lineage>
</organism>
<dbReference type="Pfam" id="PF00534">
    <property type="entry name" value="Glycos_transf_1"/>
    <property type="match status" value="1"/>
</dbReference>
<proteinExistence type="predicted"/>
<gene>
    <name evidence="2" type="ORF">H6G97_27510</name>
</gene>
<dbReference type="PANTHER" id="PTHR12526">
    <property type="entry name" value="GLYCOSYLTRANSFERASE"/>
    <property type="match status" value="1"/>
</dbReference>
<protein>
    <submittedName>
        <fullName evidence="2">Glycosyltransferase</fullName>
    </submittedName>
</protein>
<evidence type="ECO:0000259" key="1">
    <source>
        <dbReference type="Pfam" id="PF00534"/>
    </source>
</evidence>
<evidence type="ECO:0000313" key="2">
    <source>
        <dbReference type="EMBL" id="MBD2533117.1"/>
    </source>
</evidence>
<feature type="domain" description="Glycosyl transferase family 1" evidence="1">
    <location>
        <begin position="200"/>
        <end position="366"/>
    </location>
</feature>
<dbReference type="SUPFAM" id="SSF53756">
    <property type="entry name" value="UDP-Glycosyltransferase/glycogen phosphorylase"/>
    <property type="match status" value="1"/>
</dbReference>
<dbReference type="InterPro" id="IPR001296">
    <property type="entry name" value="Glyco_trans_1"/>
</dbReference>
<dbReference type="Gene3D" id="3.40.50.2000">
    <property type="entry name" value="Glycogen Phosphorylase B"/>
    <property type="match status" value="1"/>
</dbReference>
<accession>A0ABR8DUI9</accession>
<evidence type="ECO:0000313" key="3">
    <source>
        <dbReference type="Proteomes" id="UP000623440"/>
    </source>
</evidence>
<comment type="caution">
    <text evidence="2">The sequence shown here is derived from an EMBL/GenBank/DDBJ whole genome shotgun (WGS) entry which is preliminary data.</text>
</comment>
<reference evidence="2 3" key="1">
    <citation type="journal article" date="2020" name="ISME J.">
        <title>Comparative genomics reveals insights into cyanobacterial evolution and habitat adaptation.</title>
        <authorList>
            <person name="Chen M.Y."/>
            <person name="Teng W.K."/>
            <person name="Zhao L."/>
            <person name="Hu C.X."/>
            <person name="Zhou Y.K."/>
            <person name="Han B.P."/>
            <person name="Song L.R."/>
            <person name="Shu W.S."/>
        </authorList>
    </citation>
    <scope>NUCLEOTIDE SEQUENCE [LARGE SCALE GENOMIC DNA]</scope>
    <source>
        <strain evidence="2 3">FACHB-838</strain>
    </source>
</reference>